<evidence type="ECO:0000313" key="1">
    <source>
        <dbReference type="EMBL" id="CRK89590.1"/>
    </source>
</evidence>
<proteinExistence type="predicted"/>
<gene>
    <name evidence="1" type="ORF">CLUMA_CG003260</name>
</gene>
<evidence type="ECO:0000313" key="2">
    <source>
        <dbReference type="Proteomes" id="UP000183832"/>
    </source>
</evidence>
<keyword evidence="2" id="KW-1185">Reference proteome</keyword>
<dbReference type="Proteomes" id="UP000183832">
    <property type="component" value="Unassembled WGS sequence"/>
</dbReference>
<protein>
    <submittedName>
        <fullName evidence="1">CLUMA_CG003260, isoform A</fullName>
    </submittedName>
</protein>
<sequence length="111" mass="13325">MQLTTGICMKYLDKEVLLCLALTMNRRRFHYNCQYTSMEKNMIPFSYHSLLLDVHHYLLWVPPKQSVLFCKIKTLFLVPEINVRRATMLVKIEYQYVMKTLLKTLSDKKNF</sequence>
<dbReference type="EMBL" id="CVRI01000013">
    <property type="protein sequence ID" value="CRK89590.1"/>
    <property type="molecule type" value="Genomic_DNA"/>
</dbReference>
<name>A0A1J1HSY7_9DIPT</name>
<dbReference type="AlphaFoldDB" id="A0A1J1HSY7"/>
<accession>A0A1J1HSY7</accession>
<reference evidence="1 2" key="1">
    <citation type="submission" date="2015-04" db="EMBL/GenBank/DDBJ databases">
        <authorList>
            <person name="Syromyatnikov M.Y."/>
            <person name="Popov V.N."/>
        </authorList>
    </citation>
    <scope>NUCLEOTIDE SEQUENCE [LARGE SCALE GENOMIC DNA]</scope>
</reference>
<organism evidence="1 2">
    <name type="scientific">Clunio marinus</name>
    <dbReference type="NCBI Taxonomy" id="568069"/>
    <lineage>
        <taxon>Eukaryota</taxon>
        <taxon>Metazoa</taxon>
        <taxon>Ecdysozoa</taxon>
        <taxon>Arthropoda</taxon>
        <taxon>Hexapoda</taxon>
        <taxon>Insecta</taxon>
        <taxon>Pterygota</taxon>
        <taxon>Neoptera</taxon>
        <taxon>Endopterygota</taxon>
        <taxon>Diptera</taxon>
        <taxon>Nematocera</taxon>
        <taxon>Chironomoidea</taxon>
        <taxon>Chironomidae</taxon>
        <taxon>Clunio</taxon>
    </lineage>
</organism>